<evidence type="ECO:0000259" key="4">
    <source>
        <dbReference type="Pfam" id="PF00808"/>
    </source>
</evidence>
<feature type="non-terminal residue" evidence="5">
    <location>
        <position position="1"/>
    </location>
</feature>
<dbReference type="GO" id="GO:0046982">
    <property type="term" value="F:protein heterodimerization activity"/>
    <property type="evidence" value="ECO:0007669"/>
    <property type="project" value="InterPro"/>
</dbReference>
<dbReference type="InterPro" id="IPR003958">
    <property type="entry name" value="CBFA_NFYB_domain"/>
</dbReference>
<feature type="domain" description="Transcription factor CBF/NF-Y/archaeal histone" evidence="4">
    <location>
        <begin position="28"/>
        <end position="88"/>
    </location>
</feature>
<dbReference type="GO" id="GO:0006261">
    <property type="term" value="P:DNA-templated DNA replication"/>
    <property type="evidence" value="ECO:0007669"/>
    <property type="project" value="TreeGrafter"/>
</dbReference>
<keyword evidence="2" id="KW-0539">Nucleus</keyword>
<feature type="chain" id="PRO_5002201815" evidence="3">
    <location>
        <begin position="22"/>
        <end position="134"/>
    </location>
</feature>
<dbReference type="InterPro" id="IPR009072">
    <property type="entry name" value="Histone-fold"/>
</dbReference>
<dbReference type="PANTHER" id="PTHR10252:SF54">
    <property type="entry name" value="CHROMATIN ACCESSIBILITY COMPLEX PROTEIN 1"/>
    <property type="match status" value="1"/>
</dbReference>
<name>A0A0C9RBI9_9HYME</name>
<dbReference type="InterPro" id="IPR050568">
    <property type="entry name" value="Transcr_DNA_Rep_Reg"/>
</dbReference>
<dbReference type="Pfam" id="PF00808">
    <property type="entry name" value="CBFD_NFYB_HMF"/>
    <property type="match status" value="1"/>
</dbReference>
<evidence type="ECO:0000256" key="2">
    <source>
        <dbReference type="ARBA" id="ARBA00023242"/>
    </source>
</evidence>
<evidence type="ECO:0000256" key="3">
    <source>
        <dbReference type="SAM" id="SignalP"/>
    </source>
</evidence>
<accession>A0A0C9RBI9</accession>
<organism evidence="5">
    <name type="scientific">Fopius arisanus</name>
    <dbReference type="NCBI Taxonomy" id="64838"/>
    <lineage>
        <taxon>Eukaryota</taxon>
        <taxon>Metazoa</taxon>
        <taxon>Ecdysozoa</taxon>
        <taxon>Arthropoda</taxon>
        <taxon>Hexapoda</taxon>
        <taxon>Insecta</taxon>
        <taxon>Pterygota</taxon>
        <taxon>Neoptera</taxon>
        <taxon>Endopterygota</taxon>
        <taxon>Hymenoptera</taxon>
        <taxon>Apocrita</taxon>
        <taxon>Ichneumonoidea</taxon>
        <taxon>Braconidae</taxon>
        <taxon>Opiinae</taxon>
        <taxon>Fopius</taxon>
    </lineage>
</organism>
<dbReference type="GO" id="GO:0006338">
    <property type="term" value="P:chromatin remodeling"/>
    <property type="evidence" value="ECO:0007669"/>
    <property type="project" value="TreeGrafter"/>
</dbReference>
<dbReference type="CDD" id="cd22924">
    <property type="entry name" value="HFD_CHRAC1-like"/>
    <property type="match status" value="1"/>
</dbReference>
<sequence>KCSVKQLLLFVNVLLAVKVVCKVINMDTELPLSRIRTIMKSSLNTGQITNEVLFLMTKSTEMFIQKLTEEAYGRVKDDNTLKYKHLSQYVQKEKNLEFLLQIVPAKIKVKDFKNILEIGDGNSSSESEDERQIK</sequence>
<proteinExistence type="predicted"/>
<dbReference type="PANTHER" id="PTHR10252">
    <property type="entry name" value="HISTONE-LIKE TRANSCRIPTION FACTOR CCAAT-RELATED"/>
    <property type="match status" value="1"/>
</dbReference>
<keyword evidence="3" id="KW-0732">Signal</keyword>
<evidence type="ECO:0000313" key="5">
    <source>
        <dbReference type="EMBL" id="JAG75437.1"/>
    </source>
</evidence>
<dbReference type="Gene3D" id="1.10.20.10">
    <property type="entry name" value="Histone, subunit A"/>
    <property type="match status" value="1"/>
</dbReference>
<dbReference type="EMBL" id="GBYB01005670">
    <property type="protein sequence ID" value="JAG75437.1"/>
    <property type="molecule type" value="Transcribed_RNA"/>
</dbReference>
<reference evidence="5" key="1">
    <citation type="submission" date="2015-01" db="EMBL/GenBank/DDBJ databases">
        <title>Transcriptome Assembly of Fopius arisanus.</title>
        <authorList>
            <person name="Geib S."/>
        </authorList>
    </citation>
    <scope>NUCLEOTIDE SEQUENCE</scope>
</reference>
<dbReference type="GO" id="GO:0008623">
    <property type="term" value="C:CHRAC"/>
    <property type="evidence" value="ECO:0007669"/>
    <property type="project" value="TreeGrafter"/>
</dbReference>
<protein>
    <submittedName>
        <fullName evidence="5">CHRAC1 protein</fullName>
    </submittedName>
</protein>
<dbReference type="AlphaFoldDB" id="A0A0C9RBI9"/>
<gene>
    <name evidence="5" type="primary">CHRAC1</name>
    <name evidence="5" type="ORF">g.4845</name>
</gene>
<dbReference type="SUPFAM" id="SSF47113">
    <property type="entry name" value="Histone-fold"/>
    <property type="match status" value="1"/>
</dbReference>
<feature type="signal peptide" evidence="3">
    <location>
        <begin position="1"/>
        <end position="21"/>
    </location>
</feature>
<evidence type="ECO:0000256" key="1">
    <source>
        <dbReference type="ARBA" id="ARBA00004123"/>
    </source>
</evidence>
<comment type="subcellular location">
    <subcellularLocation>
        <location evidence="1">Nucleus</location>
    </subcellularLocation>
</comment>